<dbReference type="Proteomes" id="UP000694864">
    <property type="component" value="Chromosome 6"/>
</dbReference>
<reference evidence="2" key="1">
    <citation type="journal article" date="2014" name="Nat. Commun.">
        <title>The emerging biofuel crop Camelina sativa retains a highly undifferentiated hexaploid genome structure.</title>
        <authorList>
            <person name="Kagale S."/>
            <person name="Koh C."/>
            <person name="Nixon J."/>
            <person name="Bollina V."/>
            <person name="Clarke W.E."/>
            <person name="Tuteja R."/>
            <person name="Spillane C."/>
            <person name="Robinson S.J."/>
            <person name="Links M.G."/>
            <person name="Clarke C."/>
            <person name="Higgins E.E."/>
            <person name="Huebert T."/>
            <person name="Sharpe A.G."/>
            <person name="Parkin I.A."/>
        </authorList>
    </citation>
    <scope>NUCLEOTIDE SEQUENCE [LARGE SCALE GENOMIC DNA]</scope>
    <source>
        <strain evidence="2">cv. DH55</strain>
    </source>
</reference>
<name>A0ABM1RS17_CAMSA</name>
<dbReference type="Pfam" id="PF07727">
    <property type="entry name" value="RVT_2"/>
    <property type="match status" value="1"/>
</dbReference>
<proteinExistence type="predicted"/>
<dbReference type="RefSeq" id="XP_019101805.1">
    <property type="nucleotide sequence ID" value="XM_019246260.1"/>
</dbReference>
<organism evidence="2 3">
    <name type="scientific">Camelina sativa</name>
    <name type="common">False flax</name>
    <name type="synonym">Myagrum sativum</name>
    <dbReference type="NCBI Taxonomy" id="90675"/>
    <lineage>
        <taxon>Eukaryota</taxon>
        <taxon>Viridiplantae</taxon>
        <taxon>Streptophyta</taxon>
        <taxon>Embryophyta</taxon>
        <taxon>Tracheophyta</taxon>
        <taxon>Spermatophyta</taxon>
        <taxon>Magnoliopsida</taxon>
        <taxon>eudicotyledons</taxon>
        <taxon>Gunneridae</taxon>
        <taxon>Pentapetalae</taxon>
        <taxon>rosids</taxon>
        <taxon>malvids</taxon>
        <taxon>Brassicales</taxon>
        <taxon>Brassicaceae</taxon>
        <taxon>Camelineae</taxon>
        <taxon>Camelina</taxon>
    </lineage>
</organism>
<dbReference type="InterPro" id="IPR043502">
    <property type="entry name" value="DNA/RNA_pol_sf"/>
</dbReference>
<accession>A0ABM1RS17</accession>
<dbReference type="SUPFAM" id="SSF56672">
    <property type="entry name" value="DNA/RNA polymerases"/>
    <property type="match status" value="1"/>
</dbReference>
<dbReference type="GeneID" id="109133272"/>
<evidence type="ECO:0000313" key="3">
    <source>
        <dbReference type="RefSeq" id="XP_019101805.1"/>
    </source>
</evidence>
<dbReference type="InterPro" id="IPR013103">
    <property type="entry name" value="RVT_2"/>
</dbReference>
<sequence length="138" mass="15136">MALKQHLLDSGFTNSLADASLFIHSSGSQLTYVLVYVDDIIVTGSHSSTVHAVLTAFADRFSIKDLVDLHYFLGIEVSRSKRAMHLMQRKYINDLLLKTNMLDARPVSTPLATTPKLTLTSGAPLDDPSNYRSVVGSL</sequence>
<protein>
    <submittedName>
        <fullName evidence="3">Uncharacterized protein LOC109133272</fullName>
    </submittedName>
</protein>
<reference evidence="3" key="2">
    <citation type="submission" date="2025-08" db="UniProtKB">
        <authorList>
            <consortium name="RefSeq"/>
        </authorList>
    </citation>
    <scope>IDENTIFICATION</scope>
    <source>
        <tissue evidence="3">Leaf</tissue>
    </source>
</reference>
<keyword evidence="2" id="KW-1185">Reference proteome</keyword>
<gene>
    <name evidence="3" type="primary">LOC109133272</name>
</gene>
<evidence type="ECO:0000259" key="1">
    <source>
        <dbReference type="Pfam" id="PF07727"/>
    </source>
</evidence>
<feature type="domain" description="Reverse transcriptase Ty1/copia-type" evidence="1">
    <location>
        <begin position="3"/>
        <end position="111"/>
    </location>
</feature>
<evidence type="ECO:0000313" key="2">
    <source>
        <dbReference type="Proteomes" id="UP000694864"/>
    </source>
</evidence>